<dbReference type="SUPFAM" id="SSF47384">
    <property type="entry name" value="Homodimeric domain of signal transducing histidine kinase"/>
    <property type="match status" value="1"/>
</dbReference>
<keyword evidence="4" id="KW-1133">Transmembrane helix</keyword>
<dbReference type="SMART" id="SM00387">
    <property type="entry name" value="HATPase_c"/>
    <property type="match status" value="1"/>
</dbReference>
<gene>
    <name evidence="6" type="ORF">NTA49_13990</name>
</gene>
<evidence type="ECO:0000313" key="6">
    <source>
        <dbReference type="EMBL" id="MCR8827649.1"/>
    </source>
</evidence>
<feature type="transmembrane region" description="Helical" evidence="4">
    <location>
        <begin position="126"/>
        <end position="148"/>
    </location>
</feature>
<feature type="domain" description="Histidine kinase" evidence="5">
    <location>
        <begin position="207"/>
        <end position="415"/>
    </location>
</feature>
<dbReference type="PANTHER" id="PTHR43065:SF49">
    <property type="entry name" value="HISTIDINE KINASE"/>
    <property type="match status" value="1"/>
</dbReference>
<dbReference type="Gene3D" id="3.30.565.10">
    <property type="entry name" value="Histidine kinase-like ATPase, C-terminal domain"/>
    <property type="match status" value="1"/>
</dbReference>
<dbReference type="SMART" id="SM00388">
    <property type="entry name" value="HisKA"/>
    <property type="match status" value="1"/>
</dbReference>
<reference evidence="6" key="1">
    <citation type="submission" date="2022-07" db="EMBL/GenBank/DDBJ databases">
        <title>Pseudosulfitobacter sp. strain AP-MA-4, whole genome sequence.</title>
        <authorList>
            <person name="Jiang Y."/>
        </authorList>
    </citation>
    <scope>NUCLEOTIDE SEQUENCE</scope>
    <source>
        <strain evidence="6">AP-MA-4</strain>
    </source>
</reference>
<name>A0ABT1Z3C2_9RHOB</name>
<feature type="transmembrane region" description="Helical" evidence="4">
    <location>
        <begin position="21"/>
        <end position="38"/>
    </location>
</feature>
<dbReference type="Proteomes" id="UP001165396">
    <property type="component" value="Unassembled WGS sequence"/>
</dbReference>
<evidence type="ECO:0000259" key="5">
    <source>
        <dbReference type="PROSITE" id="PS50109"/>
    </source>
</evidence>
<dbReference type="InterPro" id="IPR005467">
    <property type="entry name" value="His_kinase_dom"/>
</dbReference>
<sequence>MNHIAEITRLRALEYSDVAEWLVRLTGIAAGSVMLAVYTENPWGLLWIASYGAAHLAYYLFMRSRVGTASLRDVRIAQSLFLLVLASFVLGPVWMVIQDDRALNLVGTGLFGCSLVYLIRRNEVFLFAVLGQIGVMSLSMAFVAYHVLPELGSPIAQGGMVMSWLALVGFFAQSIWQSRKLTLAEKGAKDEVAQSQKLAAIGQMAGGVAHDFNNNLMVIIGNLELLEDMDDKAERAACLAAAQTATEQAASTVNELLLFARKTPTRPEAIDANAALVTMKVQPLPHCHMIHADKNQLVTAILNLVINACDAMPEGGSLRVGARRIVLAAELHVAGGRVLPAGRYISYEVCDTGHGIAPAIRASVVEPFFTTKPAGKGTGLGLSIVHSIAEHFRGGVQIVSGGTGTTVSILLPQIDISQVVGLGIASP</sequence>
<proteinExistence type="predicted"/>
<keyword evidence="6" id="KW-0547">Nucleotide-binding</keyword>
<dbReference type="InterPro" id="IPR036890">
    <property type="entry name" value="HATPase_C_sf"/>
</dbReference>
<evidence type="ECO:0000256" key="1">
    <source>
        <dbReference type="ARBA" id="ARBA00000085"/>
    </source>
</evidence>
<keyword evidence="4" id="KW-0812">Transmembrane</keyword>
<dbReference type="PROSITE" id="PS50109">
    <property type="entry name" value="HIS_KIN"/>
    <property type="match status" value="1"/>
</dbReference>
<dbReference type="InterPro" id="IPR003594">
    <property type="entry name" value="HATPase_dom"/>
</dbReference>
<keyword evidence="4" id="KW-0472">Membrane</keyword>
<organism evidence="6 7">
    <name type="scientific">Pseudosulfitobacter koreensis</name>
    <dbReference type="NCBI Taxonomy" id="2968472"/>
    <lineage>
        <taxon>Bacteria</taxon>
        <taxon>Pseudomonadati</taxon>
        <taxon>Pseudomonadota</taxon>
        <taxon>Alphaproteobacteria</taxon>
        <taxon>Rhodobacterales</taxon>
        <taxon>Roseobacteraceae</taxon>
        <taxon>Pseudosulfitobacter</taxon>
    </lineage>
</organism>
<dbReference type="Pfam" id="PF02518">
    <property type="entry name" value="HATPase_c"/>
    <property type="match status" value="1"/>
</dbReference>
<feature type="transmembrane region" description="Helical" evidence="4">
    <location>
        <begin position="74"/>
        <end position="96"/>
    </location>
</feature>
<keyword evidence="6" id="KW-0067">ATP-binding</keyword>
<evidence type="ECO:0000313" key="7">
    <source>
        <dbReference type="Proteomes" id="UP001165396"/>
    </source>
</evidence>
<keyword evidence="3" id="KW-0597">Phosphoprotein</keyword>
<dbReference type="InterPro" id="IPR004358">
    <property type="entry name" value="Sig_transdc_His_kin-like_C"/>
</dbReference>
<dbReference type="InterPro" id="IPR036097">
    <property type="entry name" value="HisK_dim/P_sf"/>
</dbReference>
<dbReference type="GO" id="GO:0005524">
    <property type="term" value="F:ATP binding"/>
    <property type="evidence" value="ECO:0007669"/>
    <property type="project" value="UniProtKB-KW"/>
</dbReference>
<feature type="transmembrane region" description="Helical" evidence="4">
    <location>
        <begin position="44"/>
        <end position="62"/>
    </location>
</feature>
<dbReference type="RefSeq" id="WP_258295420.1">
    <property type="nucleotide sequence ID" value="NZ_JANKJG010000011.1"/>
</dbReference>
<dbReference type="PANTHER" id="PTHR43065">
    <property type="entry name" value="SENSOR HISTIDINE KINASE"/>
    <property type="match status" value="1"/>
</dbReference>
<dbReference type="EMBL" id="JANKJG010000011">
    <property type="protein sequence ID" value="MCR8827649.1"/>
    <property type="molecule type" value="Genomic_DNA"/>
</dbReference>
<comment type="caution">
    <text evidence="6">The sequence shown here is derived from an EMBL/GenBank/DDBJ whole genome shotgun (WGS) entry which is preliminary data.</text>
</comment>
<dbReference type="PRINTS" id="PR00344">
    <property type="entry name" value="BCTRLSENSOR"/>
</dbReference>
<feature type="transmembrane region" description="Helical" evidence="4">
    <location>
        <begin position="102"/>
        <end position="119"/>
    </location>
</feature>
<evidence type="ECO:0000256" key="3">
    <source>
        <dbReference type="ARBA" id="ARBA00022553"/>
    </source>
</evidence>
<comment type="catalytic activity">
    <reaction evidence="1">
        <text>ATP + protein L-histidine = ADP + protein N-phospho-L-histidine.</text>
        <dbReference type="EC" id="2.7.13.3"/>
    </reaction>
</comment>
<dbReference type="CDD" id="cd00082">
    <property type="entry name" value="HisKA"/>
    <property type="match status" value="1"/>
</dbReference>
<accession>A0ABT1Z3C2</accession>
<keyword evidence="7" id="KW-1185">Reference proteome</keyword>
<dbReference type="Pfam" id="PF00512">
    <property type="entry name" value="HisKA"/>
    <property type="match status" value="1"/>
</dbReference>
<protein>
    <recommendedName>
        <fullName evidence="2">histidine kinase</fullName>
        <ecNumber evidence="2">2.7.13.3</ecNumber>
    </recommendedName>
</protein>
<dbReference type="InterPro" id="IPR003661">
    <property type="entry name" value="HisK_dim/P_dom"/>
</dbReference>
<dbReference type="SUPFAM" id="SSF55874">
    <property type="entry name" value="ATPase domain of HSP90 chaperone/DNA topoisomerase II/histidine kinase"/>
    <property type="match status" value="1"/>
</dbReference>
<dbReference type="Gene3D" id="1.10.287.130">
    <property type="match status" value="1"/>
</dbReference>
<dbReference type="EC" id="2.7.13.3" evidence="2"/>
<evidence type="ECO:0000256" key="4">
    <source>
        <dbReference type="SAM" id="Phobius"/>
    </source>
</evidence>
<evidence type="ECO:0000256" key="2">
    <source>
        <dbReference type="ARBA" id="ARBA00012438"/>
    </source>
</evidence>
<feature type="transmembrane region" description="Helical" evidence="4">
    <location>
        <begin position="154"/>
        <end position="176"/>
    </location>
</feature>